<evidence type="ECO:0000313" key="7">
    <source>
        <dbReference type="Proteomes" id="UP000239814"/>
    </source>
</evidence>
<evidence type="ECO:0000256" key="3">
    <source>
        <dbReference type="ARBA" id="ARBA00023004"/>
    </source>
</evidence>
<dbReference type="SMART" id="SM00704">
    <property type="entry name" value="ZnF_CDGSH"/>
    <property type="match status" value="1"/>
</dbReference>
<dbReference type="AlphaFoldDB" id="A0A2S0KEV1"/>
<keyword evidence="7" id="KW-1185">Reference proteome</keyword>
<dbReference type="GO" id="GO:0051537">
    <property type="term" value="F:2 iron, 2 sulfur cluster binding"/>
    <property type="evidence" value="ECO:0007669"/>
    <property type="project" value="UniProtKB-KW"/>
</dbReference>
<dbReference type="Pfam" id="PF09360">
    <property type="entry name" value="zf-CDGSH"/>
    <property type="match status" value="1"/>
</dbReference>
<name>A0A2S0KEV1_9ACTN</name>
<evidence type="ECO:0000259" key="5">
    <source>
        <dbReference type="SMART" id="SM00704"/>
    </source>
</evidence>
<accession>A0A2S0KEV1</accession>
<feature type="domain" description="Iron-binding zinc finger CDGSH type" evidence="5">
    <location>
        <begin position="23"/>
        <end position="66"/>
    </location>
</feature>
<evidence type="ECO:0000256" key="2">
    <source>
        <dbReference type="ARBA" id="ARBA00022723"/>
    </source>
</evidence>
<gene>
    <name evidence="6" type="ORF">C6V83_07550</name>
</gene>
<protein>
    <recommendedName>
        <fullName evidence="5">Iron-binding zinc finger CDGSH type domain-containing protein</fullName>
    </recommendedName>
</protein>
<keyword evidence="1" id="KW-0001">2Fe-2S</keyword>
<evidence type="ECO:0000256" key="4">
    <source>
        <dbReference type="ARBA" id="ARBA00023014"/>
    </source>
</evidence>
<organism evidence="6 7">
    <name type="scientific">Gordonia iterans</name>
    <dbReference type="NCBI Taxonomy" id="1004901"/>
    <lineage>
        <taxon>Bacteria</taxon>
        <taxon>Bacillati</taxon>
        <taxon>Actinomycetota</taxon>
        <taxon>Actinomycetes</taxon>
        <taxon>Mycobacteriales</taxon>
        <taxon>Gordoniaceae</taxon>
        <taxon>Gordonia</taxon>
    </lineage>
</organism>
<dbReference type="EMBL" id="CP027433">
    <property type="protein sequence ID" value="AVM00151.1"/>
    <property type="molecule type" value="Genomic_DNA"/>
</dbReference>
<dbReference type="Proteomes" id="UP000239814">
    <property type="component" value="Chromosome"/>
</dbReference>
<keyword evidence="3" id="KW-0408">Iron</keyword>
<dbReference type="InterPro" id="IPR042216">
    <property type="entry name" value="MitoNEET_CISD"/>
</dbReference>
<sequence>MTARQHGPARRVRIVRGGPVVVDGPIEIEHEGETIRCDRFQVALCLCGRSRIKPLCDASHRRVRRSTG</sequence>
<dbReference type="Gene3D" id="3.40.5.90">
    <property type="entry name" value="CDGSH iron-sulfur domain, mitoNEET-type"/>
    <property type="match status" value="1"/>
</dbReference>
<dbReference type="KEGG" id="git:C6V83_07550"/>
<evidence type="ECO:0000256" key="1">
    <source>
        <dbReference type="ARBA" id="ARBA00022714"/>
    </source>
</evidence>
<reference evidence="6 7" key="1">
    <citation type="submission" date="2018-03" db="EMBL/GenBank/DDBJ databases">
        <title>Characteristics and genome of n-alkane degrading marine bacteria Gordonia iterans isolated from crude oil contaminated in Tae-an, South Korea.</title>
        <authorList>
            <person name="Lee S.-S."/>
            <person name="Kim H."/>
        </authorList>
    </citation>
    <scope>NUCLEOTIDE SEQUENCE [LARGE SCALE GENOMIC DNA]</scope>
    <source>
        <strain evidence="6 7">Co17</strain>
    </source>
</reference>
<dbReference type="OrthoDB" id="3855487at2"/>
<keyword evidence="4" id="KW-0411">Iron-sulfur</keyword>
<dbReference type="GO" id="GO:0005737">
    <property type="term" value="C:cytoplasm"/>
    <property type="evidence" value="ECO:0007669"/>
    <property type="project" value="UniProtKB-ARBA"/>
</dbReference>
<evidence type="ECO:0000313" key="6">
    <source>
        <dbReference type="EMBL" id="AVM00151.1"/>
    </source>
</evidence>
<keyword evidence="2" id="KW-0479">Metal-binding</keyword>
<proteinExistence type="predicted"/>
<dbReference type="InterPro" id="IPR018967">
    <property type="entry name" value="FeS-contain_CDGSH-typ"/>
</dbReference>
<dbReference type="RefSeq" id="WP_105941882.1">
    <property type="nucleotide sequence ID" value="NZ_CP027433.1"/>
</dbReference>
<dbReference type="GO" id="GO:0046872">
    <property type="term" value="F:metal ion binding"/>
    <property type="evidence" value="ECO:0007669"/>
    <property type="project" value="UniProtKB-KW"/>
</dbReference>